<gene>
    <name evidence="8" type="primary">mobA</name>
    <name evidence="10" type="ORF">GMA92_09345</name>
</gene>
<organism evidence="10 11">
    <name type="scientific">Turicibacter sanguinis</name>
    <dbReference type="NCBI Taxonomy" id="154288"/>
    <lineage>
        <taxon>Bacteria</taxon>
        <taxon>Bacillati</taxon>
        <taxon>Bacillota</taxon>
        <taxon>Erysipelotrichia</taxon>
        <taxon>Erysipelotrichales</taxon>
        <taxon>Turicibacteraceae</taxon>
        <taxon>Turicibacter</taxon>
    </lineage>
</organism>
<comment type="catalytic activity">
    <reaction evidence="8">
        <text>Mo-molybdopterin + GTP + H(+) = Mo-molybdopterin guanine dinucleotide + diphosphate</text>
        <dbReference type="Rhea" id="RHEA:34243"/>
        <dbReference type="ChEBI" id="CHEBI:15378"/>
        <dbReference type="ChEBI" id="CHEBI:33019"/>
        <dbReference type="ChEBI" id="CHEBI:37565"/>
        <dbReference type="ChEBI" id="CHEBI:71302"/>
        <dbReference type="ChEBI" id="CHEBI:71310"/>
        <dbReference type="EC" id="2.7.7.77"/>
    </reaction>
</comment>
<evidence type="ECO:0000313" key="11">
    <source>
        <dbReference type="Proteomes" id="UP000487649"/>
    </source>
</evidence>
<dbReference type="SUPFAM" id="SSF53448">
    <property type="entry name" value="Nucleotide-diphospho-sugar transferases"/>
    <property type="match status" value="1"/>
</dbReference>
<dbReference type="GO" id="GO:0005737">
    <property type="term" value="C:cytoplasm"/>
    <property type="evidence" value="ECO:0007669"/>
    <property type="project" value="UniProtKB-SubCell"/>
</dbReference>
<name>A0A9X4XH14_9FIRM</name>
<accession>A0A9X4XH14</accession>
<dbReference type="InterPro" id="IPR013482">
    <property type="entry name" value="Molybde_CF_guanTrfase"/>
</dbReference>
<dbReference type="HAMAP" id="MF_00316">
    <property type="entry name" value="MobA"/>
    <property type="match status" value="1"/>
</dbReference>
<feature type="domain" description="MobA-like NTP transferase" evidence="9">
    <location>
        <begin position="7"/>
        <end position="148"/>
    </location>
</feature>
<dbReference type="Proteomes" id="UP000487649">
    <property type="component" value="Unassembled WGS sequence"/>
</dbReference>
<feature type="binding site" evidence="8">
    <location>
        <position position="95"/>
    </location>
    <ligand>
        <name>GTP</name>
        <dbReference type="ChEBI" id="CHEBI:37565"/>
    </ligand>
</feature>
<keyword evidence="4 8" id="KW-0547">Nucleotide-binding</keyword>
<evidence type="ECO:0000256" key="6">
    <source>
        <dbReference type="ARBA" id="ARBA00023134"/>
    </source>
</evidence>
<dbReference type="GO" id="GO:0005525">
    <property type="term" value="F:GTP binding"/>
    <property type="evidence" value="ECO:0007669"/>
    <property type="project" value="UniProtKB-UniRule"/>
</dbReference>
<proteinExistence type="inferred from homology"/>
<comment type="cofactor">
    <cofactor evidence="8">
        <name>Mg(2+)</name>
        <dbReference type="ChEBI" id="CHEBI:18420"/>
    </cofactor>
</comment>
<comment type="similarity">
    <text evidence="8">Belongs to the MobA family.</text>
</comment>
<dbReference type="EMBL" id="WMQE01000019">
    <property type="protein sequence ID" value="MTK21625.1"/>
    <property type="molecule type" value="Genomic_DNA"/>
</dbReference>
<feature type="binding site" evidence="8">
    <location>
        <begin position="9"/>
        <end position="11"/>
    </location>
    <ligand>
        <name>GTP</name>
        <dbReference type="ChEBI" id="CHEBI:37565"/>
    </ligand>
</feature>
<dbReference type="GO" id="GO:0006777">
    <property type="term" value="P:Mo-molybdopterin cofactor biosynthetic process"/>
    <property type="evidence" value="ECO:0007669"/>
    <property type="project" value="UniProtKB-KW"/>
</dbReference>
<evidence type="ECO:0000259" key="9">
    <source>
        <dbReference type="Pfam" id="PF12804"/>
    </source>
</evidence>
<dbReference type="PANTHER" id="PTHR19136:SF81">
    <property type="entry name" value="MOLYBDENUM COFACTOR GUANYLYLTRANSFERASE"/>
    <property type="match status" value="1"/>
</dbReference>
<comment type="function">
    <text evidence="8">Transfers a GMP moiety from GTP to Mo-molybdopterin (Mo-MPT) cofactor (Moco or molybdenum cofactor) to form Mo-molybdopterin guanine dinucleotide (Mo-MGD) cofactor.</text>
</comment>
<evidence type="ECO:0000256" key="4">
    <source>
        <dbReference type="ARBA" id="ARBA00022741"/>
    </source>
</evidence>
<evidence type="ECO:0000256" key="2">
    <source>
        <dbReference type="ARBA" id="ARBA00022679"/>
    </source>
</evidence>
<dbReference type="AlphaFoldDB" id="A0A9X4XH14"/>
<evidence type="ECO:0000256" key="1">
    <source>
        <dbReference type="ARBA" id="ARBA00022490"/>
    </source>
</evidence>
<comment type="caution">
    <text evidence="8">Lacks conserved residue(s) required for the propagation of feature annotation.</text>
</comment>
<evidence type="ECO:0000256" key="5">
    <source>
        <dbReference type="ARBA" id="ARBA00022842"/>
    </source>
</evidence>
<feature type="binding site" evidence="8">
    <location>
        <position position="95"/>
    </location>
    <ligand>
        <name>Mg(2+)</name>
        <dbReference type="ChEBI" id="CHEBI:18420"/>
    </ligand>
</feature>
<dbReference type="InterPro" id="IPR025877">
    <property type="entry name" value="MobA-like_NTP_Trfase"/>
</dbReference>
<dbReference type="GO" id="GO:0046872">
    <property type="term" value="F:metal ion binding"/>
    <property type="evidence" value="ECO:0007669"/>
    <property type="project" value="UniProtKB-KW"/>
</dbReference>
<keyword evidence="7 8" id="KW-0501">Molybdenum cofactor biosynthesis</keyword>
<keyword evidence="5 8" id="KW-0460">Magnesium</keyword>
<evidence type="ECO:0000256" key="3">
    <source>
        <dbReference type="ARBA" id="ARBA00022723"/>
    </source>
</evidence>
<comment type="subcellular location">
    <subcellularLocation>
        <location evidence="8">Cytoplasm</location>
    </subcellularLocation>
</comment>
<dbReference type="CDD" id="cd02503">
    <property type="entry name" value="MobA"/>
    <property type="match status" value="1"/>
</dbReference>
<dbReference type="Pfam" id="PF12804">
    <property type="entry name" value="NTP_transf_3"/>
    <property type="match status" value="1"/>
</dbReference>
<feature type="binding site" evidence="8">
    <location>
        <position position="22"/>
    </location>
    <ligand>
        <name>GTP</name>
        <dbReference type="ChEBI" id="CHEBI:37565"/>
    </ligand>
</feature>
<protein>
    <recommendedName>
        <fullName evidence="8">Probable molybdenum cofactor guanylyltransferase</fullName>
        <shortName evidence="8">MoCo guanylyltransferase</shortName>
        <ecNumber evidence="8">2.7.7.77</ecNumber>
    </recommendedName>
    <alternativeName>
        <fullName evidence="8">GTP:molybdopterin guanylyltransferase</fullName>
    </alternativeName>
    <alternativeName>
        <fullName evidence="8">Mo-MPT guanylyltransferase</fullName>
    </alternativeName>
    <alternativeName>
        <fullName evidence="8">Molybdopterin guanylyltransferase</fullName>
    </alternativeName>
    <alternativeName>
        <fullName evidence="8">Molybdopterin-guanine dinucleotide synthase</fullName>
        <shortName evidence="8">MGD synthase</shortName>
    </alternativeName>
</protein>
<evidence type="ECO:0000256" key="8">
    <source>
        <dbReference type="HAMAP-Rule" id="MF_00316"/>
    </source>
</evidence>
<keyword evidence="3 8" id="KW-0479">Metal-binding</keyword>
<sequence length="191" mass="21860">MISKTLAILAGGKSSRMNYQNKAFIAYKEKQFIEHIIEAGRDFEEMIIVTNQPEDYQKYNLKTISDIFPGNGPLSGIHVALKAAKNEEVLCIACDMPLTSREVLYYLGEYVTDADVLVPLCDDRLQPLCAVYHKRLLPKMEKCLKNQDFKLQKFILSANYEVLKGLENRQFVGKDFFNVNTPTDLLELEEI</sequence>
<dbReference type="Gene3D" id="3.90.550.10">
    <property type="entry name" value="Spore Coat Polysaccharide Biosynthesis Protein SpsA, Chain A"/>
    <property type="match status" value="1"/>
</dbReference>
<comment type="caution">
    <text evidence="10">The sequence shown here is derived from an EMBL/GenBank/DDBJ whole genome shotgun (WGS) entry which is preliminary data.</text>
</comment>
<dbReference type="PANTHER" id="PTHR19136">
    <property type="entry name" value="MOLYBDENUM COFACTOR GUANYLYLTRANSFERASE"/>
    <property type="match status" value="1"/>
</dbReference>
<dbReference type="RefSeq" id="WP_006785720.1">
    <property type="nucleotide sequence ID" value="NZ_CABJBH010000003.1"/>
</dbReference>
<keyword evidence="6 8" id="KW-0342">GTP-binding</keyword>
<keyword evidence="2 8" id="KW-0808">Transferase</keyword>
<dbReference type="GO" id="GO:0061603">
    <property type="term" value="F:molybdenum cofactor guanylyltransferase activity"/>
    <property type="evidence" value="ECO:0007669"/>
    <property type="project" value="UniProtKB-EC"/>
</dbReference>
<keyword evidence="1 8" id="KW-0963">Cytoplasm</keyword>
<dbReference type="InterPro" id="IPR029044">
    <property type="entry name" value="Nucleotide-diphossugar_trans"/>
</dbReference>
<evidence type="ECO:0000313" key="10">
    <source>
        <dbReference type="EMBL" id="MTK21625.1"/>
    </source>
</evidence>
<feature type="binding site" evidence="8">
    <location>
        <position position="66"/>
    </location>
    <ligand>
        <name>GTP</name>
        <dbReference type="ChEBI" id="CHEBI:37565"/>
    </ligand>
</feature>
<reference evidence="10 11" key="1">
    <citation type="journal article" date="2019" name="Nat. Med.">
        <title>A library of human gut bacterial isolates paired with longitudinal multiomics data enables mechanistic microbiome research.</title>
        <authorList>
            <person name="Poyet M."/>
            <person name="Groussin M."/>
            <person name="Gibbons S.M."/>
            <person name="Avila-Pacheco J."/>
            <person name="Jiang X."/>
            <person name="Kearney S.M."/>
            <person name="Perrotta A.R."/>
            <person name="Berdy B."/>
            <person name="Zhao S."/>
            <person name="Lieberman T.D."/>
            <person name="Swanson P.K."/>
            <person name="Smith M."/>
            <person name="Roesemann S."/>
            <person name="Alexander J.E."/>
            <person name="Rich S.A."/>
            <person name="Livny J."/>
            <person name="Vlamakis H."/>
            <person name="Clish C."/>
            <person name="Bullock K."/>
            <person name="Deik A."/>
            <person name="Scott J."/>
            <person name="Pierce K.A."/>
            <person name="Xavier R.J."/>
            <person name="Alm E.J."/>
        </authorList>
    </citation>
    <scope>NUCLEOTIDE SEQUENCE [LARGE SCALE GENOMIC DNA]</scope>
    <source>
        <strain evidence="10 11">BIOML-A198</strain>
    </source>
</reference>
<comment type="domain">
    <text evidence="8">The N-terminal domain determines nucleotide recognition and specific binding, while the C-terminal domain determines the specific binding to the target protein.</text>
</comment>
<dbReference type="EC" id="2.7.7.77" evidence="8"/>
<evidence type="ECO:0000256" key="7">
    <source>
        <dbReference type="ARBA" id="ARBA00023150"/>
    </source>
</evidence>